<evidence type="ECO:0000256" key="6">
    <source>
        <dbReference type="ARBA" id="ARBA00023136"/>
    </source>
</evidence>
<keyword evidence="6" id="KW-0472">Membrane</keyword>
<accession>A0A239TNG4</accession>
<keyword evidence="3" id="KW-0812">Transmembrane</keyword>
<dbReference type="Proteomes" id="UP000321736">
    <property type="component" value="Unassembled WGS sequence"/>
</dbReference>
<protein>
    <submittedName>
        <fullName evidence="7">Holin-like protein CidA</fullName>
    </submittedName>
</protein>
<dbReference type="GO" id="GO:0005886">
    <property type="term" value="C:plasma membrane"/>
    <property type="evidence" value="ECO:0007669"/>
    <property type="project" value="UniProtKB-SubCell"/>
</dbReference>
<keyword evidence="2" id="KW-1003">Cell membrane</keyword>
<evidence type="ECO:0000256" key="2">
    <source>
        <dbReference type="ARBA" id="ARBA00022475"/>
    </source>
</evidence>
<dbReference type="OrthoDB" id="3176438at2"/>
<evidence type="ECO:0000313" key="8">
    <source>
        <dbReference type="Proteomes" id="UP000321736"/>
    </source>
</evidence>
<dbReference type="RefSeq" id="WP_095103490.1">
    <property type="nucleotide sequence ID" value="NZ_BKAR01000015.1"/>
</dbReference>
<organism evidence="7 8">
    <name type="scientific">Staphylococcus piscifermentans</name>
    <dbReference type="NCBI Taxonomy" id="70258"/>
    <lineage>
        <taxon>Bacteria</taxon>
        <taxon>Bacillati</taxon>
        <taxon>Bacillota</taxon>
        <taxon>Bacilli</taxon>
        <taxon>Bacillales</taxon>
        <taxon>Staphylococcaceae</taxon>
        <taxon>Staphylococcus</taxon>
    </lineage>
</organism>
<dbReference type="PANTHER" id="PTHR33931:SF2">
    <property type="entry name" value="HOLIN-LIKE PROTEIN CIDA"/>
    <property type="match status" value="1"/>
</dbReference>
<evidence type="ECO:0000256" key="3">
    <source>
        <dbReference type="ARBA" id="ARBA00022692"/>
    </source>
</evidence>
<evidence type="ECO:0000256" key="1">
    <source>
        <dbReference type="ARBA" id="ARBA00004651"/>
    </source>
</evidence>
<dbReference type="Pfam" id="PF03788">
    <property type="entry name" value="LrgA"/>
    <property type="match status" value="1"/>
</dbReference>
<comment type="subcellular location">
    <subcellularLocation>
        <location evidence="1">Cell membrane</location>
        <topology evidence="1">Multi-pass membrane protein</topology>
    </subcellularLocation>
</comment>
<dbReference type="PANTHER" id="PTHR33931">
    <property type="entry name" value="HOLIN-LIKE PROTEIN CIDA-RELATED"/>
    <property type="match status" value="1"/>
</dbReference>
<evidence type="ECO:0000256" key="5">
    <source>
        <dbReference type="ARBA" id="ARBA00022989"/>
    </source>
</evidence>
<evidence type="ECO:0000256" key="4">
    <source>
        <dbReference type="ARBA" id="ARBA00022852"/>
    </source>
</evidence>
<proteinExistence type="predicted"/>
<keyword evidence="4" id="KW-0204">Cytolysis</keyword>
<comment type="caution">
    <text evidence="7">The sequence shown here is derived from an EMBL/GenBank/DDBJ whole genome shotgun (WGS) entry which is preliminary data.</text>
</comment>
<keyword evidence="5" id="KW-1133">Transmembrane helix</keyword>
<dbReference type="InterPro" id="IPR005538">
    <property type="entry name" value="LrgA/CidA"/>
</dbReference>
<evidence type="ECO:0000313" key="7">
    <source>
        <dbReference type="EMBL" id="GEP84824.1"/>
    </source>
</evidence>
<sequence length="128" mass="14058">MTARVLKIILQVVVIYGITMLGNTIQHLLHIPLAGSIVGLGLFFLLLQFKIIPVKWVKDGADFLLTTMVFFFIPSVVGVMDIVSDIHLNFIVFFAVIILGTIAVAFTSGLIAEKMANRTHVTKGHHVS</sequence>
<dbReference type="AlphaFoldDB" id="A0A239TNG4"/>
<keyword evidence="8" id="KW-1185">Reference proteome</keyword>
<reference evidence="7 8" key="1">
    <citation type="submission" date="2019-07" db="EMBL/GenBank/DDBJ databases">
        <title>Whole genome shotgun sequence of Staphylococcus piscifermentans NBRC 109625.</title>
        <authorList>
            <person name="Hosoyama A."/>
            <person name="Uohara A."/>
            <person name="Ohji S."/>
            <person name="Ichikawa N."/>
        </authorList>
    </citation>
    <scope>NUCLEOTIDE SEQUENCE [LARGE SCALE GENOMIC DNA]</scope>
    <source>
        <strain evidence="7 8">NBRC 109625</strain>
    </source>
</reference>
<dbReference type="EMBL" id="BKAR01000015">
    <property type="protein sequence ID" value="GEP84824.1"/>
    <property type="molecule type" value="Genomic_DNA"/>
</dbReference>
<gene>
    <name evidence="7" type="primary">cidA</name>
    <name evidence="7" type="ORF">SPI02_14090</name>
</gene>
<dbReference type="GO" id="GO:0031640">
    <property type="term" value="P:killing of cells of another organism"/>
    <property type="evidence" value="ECO:0007669"/>
    <property type="project" value="UniProtKB-KW"/>
</dbReference>
<name>A0A239TNG4_9STAP</name>